<dbReference type="EMBL" id="JAFBEV010000011">
    <property type="protein sequence ID" value="MBM7658077.1"/>
    <property type="molecule type" value="Genomic_DNA"/>
</dbReference>
<dbReference type="Proteomes" id="UP000823201">
    <property type="component" value="Unassembled WGS sequence"/>
</dbReference>
<organism evidence="1 2">
    <name type="scientific">Sporolactobacillus spathodeae</name>
    <dbReference type="NCBI Taxonomy" id="1465502"/>
    <lineage>
        <taxon>Bacteria</taxon>
        <taxon>Bacillati</taxon>
        <taxon>Bacillota</taxon>
        <taxon>Bacilli</taxon>
        <taxon>Bacillales</taxon>
        <taxon>Sporolactobacillaceae</taxon>
        <taxon>Sporolactobacillus</taxon>
    </lineage>
</organism>
<accession>A0ABS2QAS6</accession>
<evidence type="ECO:0000313" key="2">
    <source>
        <dbReference type="Proteomes" id="UP000823201"/>
    </source>
</evidence>
<protein>
    <submittedName>
        <fullName evidence="1">Uncharacterized protein</fullName>
    </submittedName>
</protein>
<sequence length="44" mass="4854">MIQCVHEELLVSASCRFSSIIAPNEHAGDTLCMQVLATIFLDFV</sequence>
<name>A0ABS2QAS6_9BACL</name>
<evidence type="ECO:0000313" key="1">
    <source>
        <dbReference type="EMBL" id="MBM7658077.1"/>
    </source>
</evidence>
<keyword evidence="2" id="KW-1185">Reference proteome</keyword>
<dbReference type="RefSeq" id="WP_275587802.1">
    <property type="nucleotide sequence ID" value="NZ_CBCRXA010000007.1"/>
</dbReference>
<reference evidence="1 2" key="1">
    <citation type="submission" date="2021-01" db="EMBL/GenBank/DDBJ databases">
        <title>Genomic Encyclopedia of Type Strains, Phase IV (KMG-IV): sequencing the most valuable type-strain genomes for metagenomic binning, comparative biology and taxonomic classification.</title>
        <authorList>
            <person name="Goeker M."/>
        </authorList>
    </citation>
    <scope>NUCLEOTIDE SEQUENCE [LARGE SCALE GENOMIC DNA]</scope>
    <source>
        <strain evidence="1 2">DSM 100968</strain>
    </source>
</reference>
<gene>
    <name evidence="1" type="ORF">JOC27_001529</name>
</gene>
<comment type="caution">
    <text evidence="1">The sequence shown here is derived from an EMBL/GenBank/DDBJ whole genome shotgun (WGS) entry which is preliminary data.</text>
</comment>
<proteinExistence type="predicted"/>